<dbReference type="PANTHER" id="PTHR43537:SF6">
    <property type="entry name" value="HTH-TYPE TRANSCRIPTIONAL REPRESSOR RSPR"/>
    <property type="match status" value="1"/>
</dbReference>
<feature type="domain" description="HTH gntR-type" evidence="4">
    <location>
        <begin position="3"/>
        <end position="70"/>
    </location>
</feature>
<dbReference type="SMART" id="SM00345">
    <property type="entry name" value="HTH_GNTR"/>
    <property type="match status" value="1"/>
</dbReference>
<dbReference type="Pfam" id="PF07729">
    <property type="entry name" value="FCD"/>
    <property type="match status" value="1"/>
</dbReference>
<gene>
    <name evidence="5" type="ORF">MUN89_20130</name>
</gene>
<dbReference type="RefSeq" id="WP_244713962.1">
    <property type="nucleotide sequence ID" value="NZ_CP095073.1"/>
</dbReference>
<accession>A0ABY4EQA4</accession>
<dbReference type="InterPro" id="IPR008920">
    <property type="entry name" value="TF_FadR/GntR_C"/>
</dbReference>
<dbReference type="SUPFAM" id="SSF46785">
    <property type="entry name" value="Winged helix' DNA-binding domain"/>
    <property type="match status" value="1"/>
</dbReference>
<dbReference type="PROSITE" id="PS50949">
    <property type="entry name" value="HTH_GNTR"/>
    <property type="match status" value="1"/>
</dbReference>
<dbReference type="SUPFAM" id="SSF48008">
    <property type="entry name" value="GntR ligand-binding domain-like"/>
    <property type="match status" value="1"/>
</dbReference>
<keyword evidence="3" id="KW-0804">Transcription</keyword>
<dbReference type="Proteomes" id="UP000831787">
    <property type="component" value="Chromosome"/>
</dbReference>
<evidence type="ECO:0000256" key="1">
    <source>
        <dbReference type="ARBA" id="ARBA00023015"/>
    </source>
</evidence>
<keyword evidence="1" id="KW-0805">Transcription regulation</keyword>
<evidence type="ECO:0000256" key="2">
    <source>
        <dbReference type="ARBA" id="ARBA00023125"/>
    </source>
</evidence>
<evidence type="ECO:0000313" key="6">
    <source>
        <dbReference type="Proteomes" id="UP000831787"/>
    </source>
</evidence>
<dbReference type="InterPro" id="IPR036388">
    <property type="entry name" value="WH-like_DNA-bd_sf"/>
</dbReference>
<dbReference type="CDD" id="cd07377">
    <property type="entry name" value="WHTH_GntR"/>
    <property type="match status" value="1"/>
</dbReference>
<dbReference type="Gene3D" id="1.10.10.10">
    <property type="entry name" value="Winged helix-like DNA-binding domain superfamily/Winged helix DNA-binding domain"/>
    <property type="match status" value="1"/>
</dbReference>
<sequence length="218" mass="25658">MKQSTRDYTYEVLKEKILTLEIEPGKKISEKDMSQKLGVSRTPIREAFLKLAQEELLEIYPQRGTFVSLIDLDHVEEARFMRESVERAIVRLACSTFTKEQLFELETNITMQEMCVKRDNYSTLLELDEEFHKILFAGCSKMRVWETIQQMNNHFIRLRVLRVGSNLNWNVIVSQHKAIFDRITNKEEAEAEQAMADHLQLVAIEKNTLMDAYPDYFK</sequence>
<evidence type="ECO:0000259" key="4">
    <source>
        <dbReference type="PROSITE" id="PS50949"/>
    </source>
</evidence>
<dbReference type="SMART" id="SM00895">
    <property type="entry name" value="FCD"/>
    <property type="match status" value="1"/>
</dbReference>
<dbReference type="InterPro" id="IPR011711">
    <property type="entry name" value="GntR_C"/>
</dbReference>
<keyword evidence="2" id="KW-0238">DNA-binding</keyword>
<keyword evidence="6" id="KW-1185">Reference proteome</keyword>
<evidence type="ECO:0000313" key="5">
    <source>
        <dbReference type="EMBL" id="UOQ46545.1"/>
    </source>
</evidence>
<dbReference type="PANTHER" id="PTHR43537">
    <property type="entry name" value="TRANSCRIPTIONAL REGULATOR, GNTR FAMILY"/>
    <property type="match status" value="1"/>
</dbReference>
<dbReference type="Gene3D" id="1.20.120.530">
    <property type="entry name" value="GntR ligand-binding domain-like"/>
    <property type="match status" value="1"/>
</dbReference>
<name>A0ABY4EQA4_9BACI</name>
<protein>
    <submittedName>
        <fullName evidence="5">GntR family transcriptional regulator</fullName>
    </submittedName>
</protein>
<organism evidence="5 6">
    <name type="scientific">Halobacillus salinarum</name>
    <dbReference type="NCBI Taxonomy" id="2932257"/>
    <lineage>
        <taxon>Bacteria</taxon>
        <taxon>Bacillati</taxon>
        <taxon>Bacillota</taxon>
        <taxon>Bacilli</taxon>
        <taxon>Bacillales</taxon>
        <taxon>Bacillaceae</taxon>
        <taxon>Halobacillus</taxon>
    </lineage>
</organism>
<dbReference type="InterPro" id="IPR036390">
    <property type="entry name" value="WH_DNA-bd_sf"/>
</dbReference>
<proteinExistence type="predicted"/>
<dbReference type="EMBL" id="CP095073">
    <property type="protein sequence ID" value="UOQ46545.1"/>
    <property type="molecule type" value="Genomic_DNA"/>
</dbReference>
<evidence type="ECO:0000256" key="3">
    <source>
        <dbReference type="ARBA" id="ARBA00023163"/>
    </source>
</evidence>
<dbReference type="InterPro" id="IPR000524">
    <property type="entry name" value="Tscrpt_reg_HTH_GntR"/>
</dbReference>
<dbReference type="Pfam" id="PF00392">
    <property type="entry name" value="GntR"/>
    <property type="match status" value="1"/>
</dbReference>
<reference evidence="5 6" key="1">
    <citation type="submission" date="2022-04" db="EMBL/GenBank/DDBJ databases">
        <title>Halobacillus sp. isolated from saltern.</title>
        <authorList>
            <person name="Won M."/>
            <person name="Lee C.-M."/>
            <person name="Woen H.-Y."/>
            <person name="Kwon S.-W."/>
        </authorList>
    </citation>
    <scope>NUCLEOTIDE SEQUENCE [LARGE SCALE GENOMIC DNA]</scope>
    <source>
        <strain evidence="5 6">SSBR10-3</strain>
    </source>
</reference>